<comment type="caution">
    <text evidence="3">The sequence shown here is derived from an EMBL/GenBank/DDBJ whole genome shotgun (WGS) entry which is preliminary data.</text>
</comment>
<evidence type="ECO:0000259" key="2">
    <source>
        <dbReference type="Pfam" id="PF17906"/>
    </source>
</evidence>
<proteinExistence type="predicted"/>
<reference evidence="3" key="1">
    <citation type="journal article" date="2023" name="Insect Mol. Biol.">
        <title>Genome sequencing provides insights into the evolution of gene families encoding plant cell wall-degrading enzymes in longhorned beetles.</title>
        <authorList>
            <person name="Shin N.R."/>
            <person name="Okamura Y."/>
            <person name="Kirsch R."/>
            <person name="Pauchet Y."/>
        </authorList>
    </citation>
    <scope>NUCLEOTIDE SEQUENCE</scope>
    <source>
        <strain evidence="3">AMC_N1</strain>
    </source>
</reference>
<dbReference type="InterPro" id="IPR052709">
    <property type="entry name" value="Transposase-MT_Hybrid"/>
</dbReference>
<name>A0AAV8YAN1_9CUCU</name>
<protein>
    <recommendedName>
        <fullName evidence="2">Mos1 transposase HTH domain-containing protein</fullName>
    </recommendedName>
</protein>
<dbReference type="Proteomes" id="UP001162162">
    <property type="component" value="Unassembled WGS sequence"/>
</dbReference>
<dbReference type="InterPro" id="IPR041426">
    <property type="entry name" value="Mos1_HTH"/>
</dbReference>
<keyword evidence="4" id="KW-1185">Reference proteome</keyword>
<evidence type="ECO:0000313" key="3">
    <source>
        <dbReference type="EMBL" id="KAJ8947388.1"/>
    </source>
</evidence>
<dbReference type="PANTHER" id="PTHR46060:SF1">
    <property type="entry name" value="MARINER MOS1 TRANSPOSASE-LIKE PROTEIN"/>
    <property type="match status" value="1"/>
</dbReference>
<feature type="region of interest" description="Disordered" evidence="1">
    <location>
        <begin position="54"/>
        <end position="75"/>
    </location>
</feature>
<evidence type="ECO:0000256" key="1">
    <source>
        <dbReference type="SAM" id="MobiDB-lite"/>
    </source>
</evidence>
<dbReference type="PANTHER" id="PTHR46060">
    <property type="entry name" value="MARINER MOS1 TRANSPOSASE-LIKE PROTEIN"/>
    <property type="match status" value="1"/>
</dbReference>
<feature type="domain" description="Mos1 transposase HTH" evidence="2">
    <location>
        <begin position="9"/>
        <end position="53"/>
    </location>
</feature>
<dbReference type="EMBL" id="JAPWTK010000162">
    <property type="protein sequence ID" value="KAJ8947388.1"/>
    <property type="molecule type" value="Genomic_DNA"/>
</dbReference>
<dbReference type="Pfam" id="PF17906">
    <property type="entry name" value="HTH_48"/>
    <property type="match status" value="1"/>
</dbReference>
<sequence length="108" mass="12595">MLSVQTEQRINLMFLVKLRKSFTEGYAILNEVYGNECLSHTQVFEWFKWFKEGRETTEDDPHPRRRSTSKTDENEKIDTVTLKGTSFESVETVKAKATVLKLLTEADF</sequence>
<evidence type="ECO:0000313" key="4">
    <source>
        <dbReference type="Proteomes" id="UP001162162"/>
    </source>
</evidence>
<organism evidence="3 4">
    <name type="scientific">Aromia moschata</name>
    <dbReference type="NCBI Taxonomy" id="1265417"/>
    <lineage>
        <taxon>Eukaryota</taxon>
        <taxon>Metazoa</taxon>
        <taxon>Ecdysozoa</taxon>
        <taxon>Arthropoda</taxon>
        <taxon>Hexapoda</taxon>
        <taxon>Insecta</taxon>
        <taxon>Pterygota</taxon>
        <taxon>Neoptera</taxon>
        <taxon>Endopterygota</taxon>
        <taxon>Coleoptera</taxon>
        <taxon>Polyphaga</taxon>
        <taxon>Cucujiformia</taxon>
        <taxon>Chrysomeloidea</taxon>
        <taxon>Cerambycidae</taxon>
        <taxon>Cerambycinae</taxon>
        <taxon>Callichromatini</taxon>
        <taxon>Aromia</taxon>
    </lineage>
</organism>
<accession>A0AAV8YAN1</accession>
<dbReference type="AlphaFoldDB" id="A0AAV8YAN1"/>
<gene>
    <name evidence="3" type="ORF">NQ318_017751</name>
</gene>
<dbReference type="Gene3D" id="1.10.10.1450">
    <property type="match status" value="1"/>
</dbReference>